<evidence type="ECO:0000313" key="2">
    <source>
        <dbReference type="Proteomes" id="UP001258315"/>
    </source>
</evidence>
<comment type="caution">
    <text evidence="1">The sequence shown here is derived from an EMBL/GenBank/DDBJ whole genome shotgun (WGS) entry which is preliminary data.</text>
</comment>
<dbReference type="RefSeq" id="WP_311946800.1">
    <property type="nucleotide sequence ID" value="NZ_JAVLVU010000001.1"/>
</dbReference>
<dbReference type="Proteomes" id="UP001258315">
    <property type="component" value="Unassembled WGS sequence"/>
</dbReference>
<evidence type="ECO:0000313" key="1">
    <source>
        <dbReference type="EMBL" id="MDT3401017.1"/>
    </source>
</evidence>
<proteinExistence type="predicted"/>
<sequence length="85" mass="10112">MYKLITIEMKAWLNRRDGSKNIIQILPDRPDLVAQRYELYTAYEEHTEHLGRILFDDEGYWIYDGNDLSVDEQEQLATFILGFGR</sequence>
<organism evidence="1 2">
    <name type="scientific">Mucilaginibacter terrae</name>
    <dbReference type="NCBI Taxonomy" id="1955052"/>
    <lineage>
        <taxon>Bacteria</taxon>
        <taxon>Pseudomonadati</taxon>
        <taxon>Bacteroidota</taxon>
        <taxon>Sphingobacteriia</taxon>
        <taxon>Sphingobacteriales</taxon>
        <taxon>Sphingobacteriaceae</taxon>
        <taxon>Mucilaginibacter</taxon>
    </lineage>
</organism>
<dbReference type="EMBL" id="JAVLVU010000001">
    <property type="protein sequence ID" value="MDT3401017.1"/>
    <property type="molecule type" value="Genomic_DNA"/>
</dbReference>
<name>A0ABU3GPX6_9SPHI</name>
<accession>A0ABU3GPX6</accession>
<keyword evidence="2" id="KW-1185">Reference proteome</keyword>
<protein>
    <submittedName>
        <fullName evidence="1">Uncharacterized protein</fullName>
    </submittedName>
</protein>
<gene>
    <name evidence="1" type="ORF">QE417_000089</name>
</gene>
<reference evidence="2" key="1">
    <citation type="submission" date="2023-07" db="EMBL/GenBank/DDBJ databases">
        <title>Functional and genomic diversity of the sorghum phyllosphere microbiome.</title>
        <authorList>
            <person name="Shade A."/>
        </authorList>
    </citation>
    <scope>NUCLEOTIDE SEQUENCE [LARGE SCALE GENOMIC DNA]</scope>
    <source>
        <strain evidence="2">SORGH_AS_0422</strain>
    </source>
</reference>